<gene>
    <name evidence="4" type="ORF">A9E74_01285</name>
</gene>
<dbReference type="RefSeq" id="WP_069295772.1">
    <property type="nucleotide sequence ID" value="NZ_MCRI01000010.1"/>
</dbReference>
<feature type="region of interest" description="Disordered" evidence="1">
    <location>
        <begin position="779"/>
        <end position="831"/>
    </location>
</feature>
<dbReference type="PANTHER" id="PTHR30441:SF4">
    <property type="entry name" value="PROTEIN ASMA"/>
    <property type="match status" value="1"/>
</dbReference>
<organism evidence="4 5">
    <name type="scientific">Methylophaga muralis</name>
    <dbReference type="NCBI Taxonomy" id="291169"/>
    <lineage>
        <taxon>Bacteria</taxon>
        <taxon>Pseudomonadati</taxon>
        <taxon>Pseudomonadota</taxon>
        <taxon>Gammaproteobacteria</taxon>
        <taxon>Thiotrichales</taxon>
        <taxon>Piscirickettsiaceae</taxon>
        <taxon>Methylophaga</taxon>
    </lineage>
</organism>
<feature type="domain" description="AsmA" evidence="3">
    <location>
        <begin position="7"/>
        <end position="677"/>
    </location>
</feature>
<keyword evidence="2" id="KW-1133">Transmembrane helix</keyword>
<dbReference type="GO" id="GO:0005886">
    <property type="term" value="C:plasma membrane"/>
    <property type="evidence" value="ECO:0007669"/>
    <property type="project" value="TreeGrafter"/>
</dbReference>
<comment type="caution">
    <text evidence="4">The sequence shown here is derived from an EMBL/GenBank/DDBJ whole genome shotgun (WGS) entry which is preliminary data.</text>
</comment>
<keyword evidence="5" id="KW-1185">Reference proteome</keyword>
<feature type="compositionally biased region" description="Basic and acidic residues" evidence="1">
    <location>
        <begin position="467"/>
        <end position="480"/>
    </location>
</feature>
<name>A0A1E3GSY7_9GAMM</name>
<feature type="transmembrane region" description="Helical" evidence="2">
    <location>
        <begin position="7"/>
        <end position="26"/>
    </location>
</feature>
<dbReference type="STRING" id="291169.A9E74_01285"/>
<feature type="compositionally biased region" description="Basic and acidic residues" evidence="1">
    <location>
        <begin position="813"/>
        <end position="825"/>
    </location>
</feature>
<dbReference type="Proteomes" id="UP000094379">
    <property type="component" value="Unassembled WGS sequence"/>
</dbReference>
<feature type="region of interest" description="Disordered" evidence="1">
    <location>
        <begin position="467"/>
        <end position="491"/>
    </location>
</feature>
<dbReference type="Pfam" id="PF05170">
    <property type="entry name" value="AsmA"/>
    <property type="match status" value="1"/>
</dbReference>
<dbReference type="PATRIC" id="fig|291169.3.peg.1291"/>
<evidence type="ECO:0000256" key="1">
    <source>
        <dbReference type="SAM" id="MobiDB-lite"/>
    </source>
</evidence>
<evidence type="ECO:0000313" key="4">
    <source>
        <dbReference type="EMBL" id="ODN67045.1"/>
    </source>
</evidence>
<dbReference type="InterPro" id="IPR007844">
    <property type="entry name" value="AsmA"/>
</dbReference>
<feature type="compositionally biased region" description="Low complexity" evidence="1">
    <location>
        <begin position="794"/>
        <end position="804"/>
    </location>
</feature>
<dbReference type="AlphaFoldDB" id="A0A1E3GSY7"/>
<dbReference type="EMBL" id="MCRI01000010">
    <property type="protein sequence ID" value="ODN67045.1"/>
    <property type="molecule type" value="Genomic_DNA"/>
</dbReference>
<feature type="region of interest" description="Disordered" evidence="1">
    <location>
        <begin position="132"/>
        <end position="151"/>
    </location>
</feature>
<protein>
    <submittedName>
        <fullName evidence="4">Putative assembly protein</fullName>
    </submittedName>
</protein>
<keyword evidence="2" id="KW-0472">Membrane</keyword>
<dbReference type="InterPro" id="IPR052894">
    <property type="entry name" value="AsmA-related"/>
</dbReference>
<feature type="compositionally biased region" description="Low complexity" evidence="1">
    <location>
        <begin position="481"/>
        <end position="491"/>
    </location>
</feature>
<evidence type="ECO:0000256" key="2">
    <source>
        <dbReference type="SAM" id="Phobius"/>
    </source>
</evidence>
<evidence type="ECO:0000259" key="3">
    <source>
        <dbReference type="Pfam" id="PF05170"/>
    </source>
</evidence>
<evidence type="ECO:0000313" key="5">
    <source>
        <dbReference type="Proteomes" id="UP000094379"/>
    </source>
</evidence>
<accession>A0A1E3GSY7</accession>
<proteinExistence type="predicted"/>
<keyword evidence="2" id="KW-0812">Transmembrane</keyword>
<reference evidence="4 5" key="1">
    <citation type="submission" date="2016-07" db="EMBL/GenBank/DDBJ databases">
        <title>Draft Genome Sequence of Methylophaga muralis Bur 1.</title>
        <authorList>
            <person name="Vasilenko O.V."/>
            <person name="Doronina N.V."/>
            <person name="Shmareva M.N."/>
            <person name="Tarlachkov S.V."/>
            <person name="Mustakhimov I."/>
            <person name="Trotsenko Y.A."/>
        </authorList>
    </citation>
    <scope>NUCLEOTIDE SEQUENCE [LARGE SCALE GENOMIC DNA]</scope>
    <source>
        <strain evidence="4 5">Bur 1</strain>
    </source>
</reference>
<dbReference type="GO" id="GO:0090313">
    <property type="term" value="P:regulation of protein targeting to membrane"/>
    <property type="evidence" value="ECO:0007669"/>
    <property type="project" value="TreeGrafter"/>
</dbReference>
<sequence length="831" mass="88431">MRTFIKLVIAIIIIAIAALAALPFIIDPNDYKDEIAAQVEKATGRKLTLQGDIGLSVFPWIALDLGALSLSNASGFEAESFASVQAAKIRIKLMPLLKKQLEMDTIVLDGLLLNLETNEEGVTNWDDLTKTEAETEEAASPAAEKPAKEPRQGLSAINIAGVKLSNANVLWSDASKDQNFQLRNLNLDTDPLVPGKPTALTTSFDLISTKPDVKAHIKIDTKVIVDLDKQIYALESLRFNTVANSSGMPLQRANLNLSADINANMAREIITINNLVMDLQATGADQKIDAKLSGLVEANLATQQHRITNLAITGDVENEQLPGGKAKLDVNTNIVANLADETFQASDLIIKLADLTMNGRLQAEKILSDDLAFNGNVQIKPFNLRKLASDLKIELPEMADTSTLELVQLSSEISGSKDSINAKDLQLTLDQSQVAGQFGISNFEKPAYTFNLSLDQIDADRYLPPVKEKETKPAGEKSAKEAATPATAAAAGSSDFPLETLRDINAKGSFKIGKLKASGISSENIVITIDAKDGLIKLSPLSAELYQGKYQGNVNLDARGDALKLAVDENLQGVQAGPLLKDLTGNDRISGTANANVKLNGSGKDIDAIKQSLAGNGAFSFTDGALKGINIAEAIRQAKAVISGQRATEAAGPVQTDFSSLKGSFTAKEGIVNNQDLELMSPLLRVTGAGDIDIPREVIDYAVRVSVVGTAEGQGGRGLEDLRGLTIPVKITGSFENPRPSVDLASVLKEQATGEIKAKAEEKLKEKLGEGLGGLLGGKLGIESKSATPTDSGAETTEQPAAEDQTAEEADESEAKPSAEDLLKERLKKLF</sequence>
<dbReference type="PANTHER" id="PTHR30441">
    <property type="entry name" value="DUF748 DOMAIN-CONTAINING PROTEIN"/>
    <property type="match status" value="1"/>
</dbReference>